<feature type="region of interest" description="Disordered" evidence="1">
    <location>
        <begin position="192"/>
        <end position="221"/>
    </location>
</feature>
<accession>A0ABQ8AEK6</accession>
<organism evidence="2 3">
    <name type="scientific">Brassica napus</name>
    <name type="common">Rape</name>
    <dbReference type="NCBI Taxonomy" id="3708"/>
    <lineage>
        <taxon>Eukaryota</taxon>
        <taxon>Viridiplantae</taxon>
        <taxon>Streptophyta</taxon>
        <taxon>Embryophyta</taxon>
        <taxon>Tracheophyta</taxon>
        <taxon>Spermatophyta</taxon>
        <taxon>Magnoliopsida</taxon>
        <taxon>eudicotyledons</taxon>
        <taxon>Gunneridae</taxon>
        <taxon>Pentapetalae</taxon>
        <taxon>rosids</taxon>
        <taxon>malvids</taxon>
        <taxon>Brassicales</taxon>
        <taxon>Brassicaceae</taxon>
        <taxon>Brassiceae</taxon>
        <taxon>Brassica</taxon>
    </lineage>
</organism>
<dbReference type="Proteomes" id="UP000824890">
    <property type="component" value="Unassembled WGS sequence"/>
</dbReference>
<feature type="region of interest" description="Disordered" evidence="1">
    <location>
        <begin position="1"/>
        <end position="45"/>
    </location>
</feature>
<gene>
    <name evidence="2" type="ORF">HID58_053262</name>
</gene>
<dbReference type="EMBL" id="JAGKQM010000013">
    <property type="protein sequence ID" value="KAH0890833.1"/>
    <property type="molecule type" value="Genomic_DNA"/>
</dbReference>
<feature type="compositionally biased region" description="Low complexity" evidence="1">
    <location>
        <begin position="17"/>
        <end position="45"/>
    </location>
</feature>
<evidence type="ECO:0000256" key="1">
    <source>
        <dbReference type="SAM" id="MobiDB-lite"/>
    </source>
</evidence>
<name>A0ABQ8AEK6_BRANA</name>
<proteinExistence type="predicted"/>
<protein>
    <submittedName>
        <fullName evidence="2">Uncharacterized protein</fullName>
    </submittedName>
</protein>
<feature type="region of interest" description="Disordered" evidence="1">
    <location>
        <begin position="79"/>
        <end position="161"/>
    </location>
</feature>
<evidence type="ECO:0000313" key="2">
    <source>
        <dbReference type="EMBL" id="KAH0890833.1"/>
    </source>
</evidence>
<comment type="caution">
    <text evidence="2">The sequence shown here is derived from an EMBL/GenBank/DDBJ whole genome shotgun (WGS) entry which is preliminary data.</text>
</comment>
<feature type="compositionally biased region" description="Basic residues" evidence="1">
    <location>
        <begin position="1"/>
        <end position="11"/>
    </location>
</feature>
<keyword evidence="3" id="KW-1185">Reference proteome</keyword>
<feature type="compositionally biased region" description="Polar residues" evidence="1">
    <location>
        <begin position="88"/>
        <end position="117"/>
    </location>
</feature>
<reference evidence="2 3" key="1">
    <citation type="submission" date="2021-05" db="EMBL/GenBank/DDBJ databases">
        <title>Genome Assembly of Synthetic Allotetraploid Brassica napus Reveals Homoeologous Exchanges between Subgenomes.</title>
        <authorList>
            <person name="Davis J.T."/>
        </authorList>
    </citation>
    <scope>NUCLEOTIDE SEQUENCE [LARGE SCALE GENOMIC DNA]</scope>
    <source>
        <strain evidence="3">cv. Da-Ae</strain>
        <tissue evidence="2">Seedling</tissue>
    </source>
</reference>
<evidence type="ECO:0000313" key="3">
    <source>
        <dbReference type="Proteomes" id="UP000824890"/>
    </source>
</evidence>
<sequence>MTKKKKPKRGLSGKGGSASPSSSASSQCSGASKQVSSKAPASSSPIKLDLAASIVDGSVDLPVPDLQLESRATVQTSIDAIEPAAKEVSSTPSAPTKAQDSGPQDTSVPSAPATSVANPEPETQADLPTLPSAPATIANNPPQNSIAPPHLPNHRDTPAGHLVESVKGKGIAPPADTNSAIARTSPHLANASLRANEAESSKVNDQMPVSEVESDSSDIPTSDSDTLLYTVWQQRNNMLFNQTLSPPLVAFKDINRQVVNSITALRTRKKFRALMQLWLI</sequence>
<feature type="compositionally biased region" description="Polar residues" evidence="1">
    <location>
        <begin position="137"/>
        <end position="146"/>
    </location>
</feature>